<sequence length="403" mass="42935">MVLSQLAGAALALTFAATAYADCESYGIDFQNNGSYFQNNLVSDPFTALQQFSGCENDISHNILVDPDGDQWECSESYLQPDNTPQVVNCTDWPKSSMYSGDWSILIISNNGDSPDPLANERDFYLSVGPQQTTTFTPTVTMSSISTPIVNLTLTQTTTQTLTQVNQVTLRPLTTTVTTTKALVTWTQYAYTKSVKTATNTVPAKCVRQTAQPMVDPVAVIKPTILPGDLNAVAASVIEGAASNIICGLLGCKRAALPAPTAAPALSGSAKFRREIIAGRTPSDEIKRQYVAERHARLHANGLERRFPDAPIVTSTASIQLTITTTSVAPTATATLTSQLTTSTTAIINVTTRPLPVTLIKTRWVGIQATTKTLTLTTTYMTTTTTTSAGAVASCAKKGGHLV</sequence>
<keyword evidence="1" id="KW-0732">Signal</keyword>
<dbReference type="OrthoDB" id="3937708at2759"/>
<evidence type="ECO:0000313" key="3">
    <source>
        <dbReference type="Proteomes" id="UP000799441"/>
    </source>
</evidence>
<protein>
    <submittedName>
        <fullName evidence="2">Uncharacterized protein</fullName>
    </submittedName>
</protein>
<dbReference type="AlphaFoldDB" id="A0A9P4Q3J6"/>
<reference evidence="2" key="1">
    <citation type="journal article" date="2020" name="Stud. Mycol.">
        <title>101 Dothideomycetes genomes: a test case for predicting lifestyles and emergence of pathogens.</title>
        <authorList>
            <person name="Haridas S."/>
            <person name="Albert R."/>
            <person name="Binder M."/>
            <person name="Bloem J."/>
            <person name="Labutti K."/>
            <person name="Salamov A."/>
            <person name="Andreopoulos B."/>
            <person name="Baker S."/>
            <person name="Barry K."/>
            <person name="Bills G."/>
            <person name="Bluhm B."/>
            <person name="Cannon C."/>
            <person name="Castanera R."/>
            <person name="Culley D."/>
            <person name="Daum C."/>
            <person name="Ezra D."/>
            <person name="Gonzalez J."/>
            <person name="Henrissat B."/>
            <person name="Kuo A."/>
            <person name="Liang C."/>
            <person name="Lipzen A."/>
            <person name="Lutzoni F."/>
            <person name="Magnuson J."/>
            <person name="Mondo S."/>
            <person name="Nolan M."/>
            <person name="Ohm R."/>
            <person name="Pangilinan J."/>
            <person name="Park H.-J."/>
            <person name="Ramirez L."/>
            <person name="Alfaro M."/>
            <person name="Sun H."/>
            <person name="Tritt A."/>
            <person name="Yoshinaga Y."/>
            <person name="Zwiers L.-H."/>
            <person name="Turgeon B."/>
            <person name="Goodwin S."/>
            <person name="Spatafora J."/>
            <person name="Crous P."/>
            <person name="Grigoriev I."/>
        </authorList>
    </citation>
    <scope>NUCLEOTIDE SEQUENCE</scope>
    <source>
        <strain evidence="2">CBS 116435</strain>
    </source>
</reference>
<feature type="chain" id="PRO_5040149463" evidence="1">
    <location>
        <begin position="22"/>
        <end position="403"/>
    </location>
</feature>
<feature type="signal peptide" evidence="1">
    <location>
        <begin position="1"/>
        <end position="21"/>
    </location>
</feature>
<dbReference type="EMBL" id="MU003805">
    <property type="protein sequence ID" value="KAF2719942.1"/>
    <property type="molecule type" value="Genomic_DNA"/>
</dbReference>
<proteinExistence type="predicted"/>
<name>A0A9P4Q3J6_9PEZI</name>
<comment type="caution">
    <text evidence="2">The sequence shown here is derived from an EMBL/GenBank/DDBJ whole genome shotgun (WGS) entry which is preliminary data.</text>
</comment>
<evidence type="ECO:0000313" key="2">
    <source>
        <dbReference type="EMBL" id="KAF2719942.1"/>
    </source>
</evidence>
<gene>
    <name evidence="2" type="ORF">K431DRAFT_271721</name>
</gene>
<keyword evidence="3" id="KW-1185">Reference proteome</keyword>
<evidence type="ECO:0000256" key="1">
    <source>
        <dbReference type="SAM" id="SignalP"/>
    </source>
</evidence>
<organism evidence="2 3">
    <name type="scientific">Polychaeton citri CBS 116435</name>
    <dbReference type="NCBI Taxonomy" id="1314669"/>
    <lineage>
        <taxon>Eukaryota</taxon>
        <taxon>Fungi</taxon>
        <taxon>Dikarya</taxon>
        <taxon>Ascomycota</taxon>
        <taxon>Pezizomycotina</taxon>
        <taxon>Dothideomycetes</taxon>
        <taxon>Dothideomycetidae</taxon>
        <taxon>Capnodiales</taxon>
        <taxon>Capnodiaceae</taxon>
        <taxon>Polychaeton</taxon>
    </lineage>
</organism>
<accession>A0A9P4Q3J6</accession>
<dbReference type="Proteomes" id="UP000799441">
    <property type="component" value="Unassembled WGS sequence"/>
</dbReference>